<dbReference type="Gene3D" id="3.90.1720.10">
    <property type="entry name" value="endopeptidase domain like (from Nostoc punctiforme)"/>
    <property type="match status" value="1"/>
</dbReference>
<dbReference type="InterPro" id="IPR038765">
    <property type="entry name" value="Papain-like_cys_pep_sf"/>
</dbReference>
<dbReference type="Proteomes" id="UP001416858">
    <property type="component" value="Unassembled WGS sequence"/>
</dbReference>
<dbReference type="SUPFAM" id="SSF54001">
    <property type="entry name" value="Cysteine proteinases"/>
    <property type="match status" value="1"/>
</dbReference>
<gene>
    <name evidence="1" type="ORF">Rcae01_04344</name>
</gene>
<reference evidence="1 2" key="1">
    <citation type="submission" date="2024-02" db="EMBL/GenBank/DDBJ databases">
        <title>Rhodopirellula caenicola NBRC 110016.</title>
        <authorList>
            <person name="Ichikawa N."/>
            <person name="Katano-Makiyama Y."/>
            <person name="Hidaka K."/>
        </authorList>
    </citation>
    <scope>NUCLEOTIDE SEQUENCE [LARGE SCALE GENOMIC DNA]</scope>
    <source>
        <strain evidence="1 2">NBRC 110016</strain>
    </source>
</reference>
<dbReference type="EMBL" id="BAABRO010000011">
    <property type="protein sequence ID" value="GAA5508875.1"/>
    <property type="molecule type" value="Genomic_DNA"/>
</dbReference>
<organism evidence="1 2">
    <name type="scientific">Novipirellula caenicola</name>
    <dbReference type="NCBI Taxonomy" id="1536901"/>
    <lineage>
        <taxon>Bacteria</taxon>
        <taxon>Pseudomonadati</taxon>
        <taxon>Planctomycetota</taxon>
        <taxon>Planctomycetia</taxon>
        <taxon>Pirellulales</taxon>
        <taxon>Pirellulaceae</taxon>
        <taxon>Novipirellula</taxon>
    </lineage>
</organism>
<dbReference type="RefSeq" id="WP_345685622.1">
    <property type="nucleotide sequence ID" value="NZ_BAABRO010000011.1"/>
</dbReference>
<name>A0ABP9VUS0_9BACT</name>
<protein>
    <recommendedName>
        <fullName evidence="3">Permuted papain-like amidase enzyme, YaeF/YiiX, C92 family</fullName>
    </recommendedName>
</protein>
<comment type="caution">
    <text evidence="1">The sequence shown here is derived from an EMBL/GenBank/DDBJ whole genome shotgun (WGS) entry which is preliminary data.</text>
</comment>
<accession>A0ABP9VUS0</accession>
<evidence type="ECO:0000313" key="2">
    <source>
        <dbReference type="Proteomes" id="UP001416858"/>
    </source>
</evidence>
<keyword evidence="2" id="KW-1185">Reference proteome</keyword>
<proteinExistence type="predicted"/>
<evidence type="ECO:0000313" key="1">
    <source>
        <dbReference type="EMBL" id="GAA5508875.1"/>
    </source>
</evidence>
<dbReference type="InterPro" id="IPR024453">
    <property type="entry name" value="Peptidase_C92"/>
</dbReference>
<sequence>MQPFELQAACQTVVHLSQHMTRLRGEAVQFQQTCTTLSRGYFTPSEDDQVTHLWVSYHKARNALLELIHSTRQSVGRDVEDHPGEFLCAYAAAVVLVDAARCLRDLFSNNALVRRKLNESFDAYGIPAGSFDAIQLTLTSPSNATQLNRANHFYIDHHDSLAETAAGHPDLQEVQSVIDTRLQRVQVGPRQYIRSRIAERRRDFRERILAGSLRQLIYTVQQWGSLAVSAISTNPSHIPQLPALISAELSTLLRPGDIFVTRKDTALTNYFLPGYWPHAAFYIGDDQVIESLKDGVRVRSMISPFGNDAVAVIRPQLDPAIIAKGIERAKAHVGKPYDFDFDFTRSDRLVCTEVVYRAFEGIGGMVFTLTKRAGRQTLSAEDLLSLAIQRRYFDPVSVFCPQHGEQLQRDDAMCQVLRQTMAK</sequence>
<dbReference type="Pfam" id="PF05708">
    <property type="entry name" value="Peptidase_C92"/>
    <property type="match status" value="1"/>
</dbReference>
<evidence type="ECO:0008006" key="3">
    <source>
        <dbReference type="Google" id="ProtNLM"/>
    </source>
</evidence>